<protein>
    <recommendedName>
        <fullName evidence="4">Deaminase of polymorphic toxin system</fullName>
    </recommendedName>
</protein>
<evidence type="ECO:0008006" key="4">
    <source>
        <dbReference type="Google" id="ProtNLM"/>
    </source>
</evidence>
<keyword evidence="1" id="KW-1133">Transmembrane helix</keyword>
<dbReference type="Pfam" id="PF14424">
    <property type="entry name" value="Toxin-deaminase"/>
    <property type="match status" value="1"/>
</dbReference>
<reference evidence="3" key="1">
    <citation type="journal article" date="2019" name="Int. J. Syst. Evol. Microbiol.">
        <title>The Global Catalogue of Microorganisms (GCM) 10K type strain sequencing project: providing services to taxonomists for standard genome sequencing and annotation.</title>
        <authorList>
            <consortium name="The Broad Institute Genomics Platform"/>
            <consortium name="The Broad Institute Genome Sequencing Center for Infectious Disease"/>
            <person name="Wu L."/>
            <person name="Ma J."/>
        </authorList>
    </citation>
    <scope>NUCLEOTIDE SEQUENCE [LARGE SCALE GENOMIC DNA]</scope>
    <source>
        <strain evidence="3">JCM 18050</strain>
    </source>
</reference>
<evidence type="ECO:0000313" key="3">
    <source>
        <dbReference type="Proteomes" id="UP001500171"/>
    </source>
</evidence>
<keyword evidence="3" id="KW-1185">Reference proteome</keyword>
<evidence type="ECO:0000256" key="1">
    <source>
        <dbReference type="SAM" id="Phobius"/>
    </source>
</evidence>
<sequence length="810" mass="89839">MLEENEASSSSYYQPKPTRIKHFYDCGYDDIVKQLANQPQSCKDFYSVLQQVGLPYQRYYDKIPDKVSNTLKMALHQEHVVLVQLPVINGYSGTPSYSHDIKPIPIVKKEPTFEPDDSWLVVDLLNHKPELIQILDASNNHQVTTAQTSPNQIFLKHGDVFSPSKVLPKVHIVLGGLGGSHDLALRGDKPLRVKQLAQSWLDELSTLLASGNSPFTIELDEAMASLINQKALPQRGLQAKHIDELAAFRPDETVGVFFYHMLALLNHTNFITARQRIGTCGADESEGAIPDVKSLKQALKSLHNIHHSDGQDKPDYAYHSDTLSKTANHYLSSPLVLDGTGGDNDALSALLTQIKIATEHDQLTDIESLYANAIKLLKHLREPGIIRHVETRREYQLKATQLDYRPVELKKLDFIQLELHANYRYEIVSEDKAYQFIGRFNPDGKVQVKVPAKWASAKSWQLNAQAVEDDFVAKIFPKLVNPTWTLQDRNNAVMGLASGGLIGGVTGYLYGDQIKETVLENLPRITGAAQVASGIMSLYVAGVVGVTGVGAPLAAAIGFVALDNIQAGARSMWTNEHTPTYGGELIEWSGLLPKGYGEIAYSLVDIGLVGKAASVLKTATQTQNVIKLQATKAVKVGQTIKPTEVTISVEKISLNQKNVIELKSIKKLINIDELKKVFQKKLDNIRDLMPNIKFKTQGNMAIAKVEINGLPNEFIAHSKIHNANSKGANIANFSYARDNKIFNSYVVDKFPRYNDTEAKILEDIASKIKDPSISGKIDLYTELPPCQSCSNIILEFKQKYPNIELNVFSQ</sequence>
<feature type="transmembrane region" description="Helical" evidence="1">
    <location>
        <begin position="538"/>
        <end position="562"/>
    </location>
</feature>
<accession>A0ABP9N1P6</accession>
<proteinExistence type="predicted"/>
<dbReference type="Proteomes" id="UP001500171">
    <property type="component" value="Unassembled WGS sequence"/>
</dbReference>
<dbReference type="RefSeq" id="WP_345489070.1">
    <property type="nucleotide sequence ID" value="NZ_BAABHY010000001.1"/>
</dbReference>
<evidence type="ECO:0000313" key="2">
    <source>
        <dbReference type="EMBL" id="GAA5107217.1"/>
    </source>
</evidence>
<gene>
    <name evidence="2" type="ORF">GCM10023211_08060</name>
</gene>
<keyword evidence="1" id="KW-0472">Membrane</keyword>
<dbReference type="Gene3D" id="3.40.140.10">
    <property type="entry name" value="Cytidine Deaminase, domain 2"/>
    <property type="match status" value="1"/>
</dbReference>
<dbReference type="EMBL" id="BAABHY010000001">
    <property type="protein sequence ID" value="GAA5107217.1"/>
    <property type="molecule type" value="Genomic_DNA"/>
</dbReference>
<dbReference type="InterPro" id="IPR032721">
    <property type="entry name" value="Toxin-deaminase"/>
</dbReference>
<comment type="caution">
    <text evidence="2">The sequence shown here is derived from an EMBL/GenBank/DDBJ whole genome shotgun (WGS) entry which is preliminary data.</text>
</comment>
<organism evidence="2 3">
    <name type="scientific">Orbus sasakiae</name>
    <dbReference type="NCBI Taxonomy" id="1078475"/>
    <lineage>
        <taxon>Bacteria</taxon>
        <taxon>Pseudomonadati</taxon>
        <taxon>Pseudomonadota</taxon>
        <taxon>Gammaproteobacteria</taxon>
        <taxon>Orbales</taxon>
        <taxon>Orbaceae</taxon>
        <taxon>Orbus</taxon>
    </lineage>
</organism>
<keyword evidence="1" id="KW-0812">Transmembrane</keyword>
<name>A0ABP9N1P6_9GAMM</name>